<keyword evidence="3" id="KW-1185">Reference proteome</keyword>
<feature type="compositionally biased region" description="Low complexity" evidence="1">
    <location>
        <begin position="82"/>
        <end position="96"/>
    </location>
</feature>
<organism evidence="2 3">
    <name type="scientific">Pyrrhoderma noxium</name>
    <dbReference type="NCBI Taxonomy" id="2282107"/>
    <lineage>
        <taxon>Eukaryota</taxon>
        <taxon>Fungi</taxon>
        <taxon>Dikarya</taxon>
        <taxon>Basidiomycota</taxon>
        <taxon>Agaricomycotina</taxon>
        <taxon>Agaricomycetes</taxon>
        <taxon>Hymenochaetales</taxon>
        <taxon>Hymenochaetaceae</taxon>
        <taxon>Pyrrhoderma</taxon>
    </lineage>
</organism>
<sequence length="301" mass="33412">MIKRTGTQSTKKADGHGDRSVTTPQSPATPRASGQQKVVPGVTRKNTNPASATQEGAPKVKKVQPVIKQNVPQTPKKQEQKAVTTASTSNNTTVTAPAPPKITLEYKPLNVDTLKCGDMVLILHHFVPDTTEIFHWMIYFHLGNNIDGQIIHATPFATGNPDEPPHWKFDFKPHTLYTTKLAYARLLGHMSGLNAANFTNFAKVVEKEVPVPYIPRDDSPNRTFSCSIWAASFLRYARKEKYITLPYSIEQLRKEMLEKGISQAKKAEAKCKIISTRTGPALSFRGYVPLLEYVVIITTTA</sequence>
<feature type="compositionally biased region" description="Polar residues" evidence="1">
    <location>
        <begin position="20"/>
        <end position="36"/>
    </location>
</feature>
<feature type="compositionally biased region" description="Low complexity" evidence="1">
    <location>
        <begin position="63"/>
        <end position="73"/>
    </location>
</feature>
<dbReference type="Proteomes" id="UP000217199">
    <property type="component" value="Unassembled WGS sequence"/>
</dbReference>
<feature type="compositionally biased region" description="Polar residues" evidence="1">
    <location>
        <begin position="44"/>
        <end position="54"/>
    </location>
</feature>
<proteinExistence type="predicted"/>
<accession>A0A286UHS2</accession>
<evidence type="ECO:0000313" key="3">
    <source>
        <dbReference type="Proteomes" id="UP000217199"/>
    </source>
</evidence>
<evidence type="ECO:0000256" key="1">
    <source>
        <dbReference type="SAM" id="MobiDB-lite"/>
    </source>
</evidence>
<name>A0A286UHS2_9AGAM</name>
<evidence type="ECO:0000313" key="2">
    <source>
        <dbReference type="EMBL" id="PAV19153.1"/>
    </source>
</evidence>
<gene>
    <name evidence="2" type="ORF">PNOK_0599700</name>
</gene>
<comment type="caution">
    <text evidence="2">The sequence shown here is derived from an EMBL/GenBank/DDBJ whole genome shotgun (WGS) entry which is preliminary data.</text>
</comment>
<dbReference type="InParanoid" id="A0A286UHS2"/>
<feature type="region of interest" description="Disordered" evidence="1">
    <location>
        <begin position="1"/>
        <end position="96"/>
    </location>
</feature>
<reference evidence="2 3" key="1">
    <citation type="journal article" date="2017" name="Mol. Ecol.">
        <title>Comparative and population genomic landscape of Phellinus noxius: A hypervariable fungus causing root rot in trees.</title>
        <authorList>
            <person name="Chung C.L."/>
            <person name="Lee T.J."/>
            <person name="Akiba M."/>
            <person name="Lee H.H."/>
            <person name="Kuo T.H."/>
            <person name="Liu D."/>
            <person name="Ke H.M."/>
            <person name="Yokoi T."/>
            <person name="Roa M.B."/>
            <person name="Lu M.J."/>
            <person name="Chang Y.Y."/>
            <person name="Ann P.J."/>
            <person name="Tsai J.N."/>
            <person name="Chen C.Y."/>
            <person name="Tzean S.S."/>
            <person name="Ota Y."/>
            <person name="Hattori T."/>
            <person name="Sahashi N."/>
            <person name="Liou R.F."/>
            <person name="Kikuchi T."/>
            <person name="Tsai I.J."/>
        </authorList>
    </citation>
    <scope>NUCLEOTIDE SEQUENCE [LARGE SCALE GENOMIC DNA]</scope>
    <source>
        <strain evidence="2 3">FFPRI411160</strain>
    </source>
</reference>
<dbReference type="EMBL" id="NBII01000005">
    <property type="protein sequence ID" value="PAV19153.1"/>
    <property type="molecule type" value="Genomic_DNA"/>
</dbReference>
<feature type="compositionally biased region" description="Polar residues" evidence="1">
    <location>
        <begin position="1"/>
        <end position="10"/>
    </location>
</feature>
<protein>
    <submittedName>
        <fullName evidence="2">Uncharacterized protein</fullName>
    </submittedName>
</protein>
<dbReference type="AlphaFoldDB" id="A0A286UHS2"/>